<feature type="compositionally biased region" description="Polar residues" evidence="2">
    <location>
        <begin position="249"/>
        <end position="261"/>
    </location>
</feature>
<sequence>MPNPIDVSASSMTGLLGAVEASKAANAYSRQSLSQTRSTDSADDYNLSRFKKGSAVTKVSSTKKVSNKGVKIRDAKDKLHRKATQSVSMTPSVQEQLAMEALERKTKIYEATIRGEKGGLSEQQLEACPLDVDAKRANLELPGWKNRSVSDDEENQNESAFPGSSTSATFPPSFSGRLGSAQDSFHAPSLGEQAVEEEEWIESKDEFGRDILVPCSQVKPTILDPQRTMAFSQTESARHLQEISAEYGPQTSFPTLETSNRPAKKQPSEEPLEKYFDPKAERRQLGTGFYALSSNPEERKRQQEELRAREAQTEQARLAKSSEAPKELTASEIAIETRKRQIQLKREELARKRMKKVEATTTDAVQS</sequence>
<feature type="compositionally biased region" description="Polar residues" evidence="2">
    <location>
        <begin position="28"/>
        <end position="39"/>
    </location>
</feature>
<accession>A0A9Q3F247</accession>
<evidence type="ECO:0000256" key="1">
    <source>
        <dbReference type="ARBA" id="ARBA00023054"/>
    </source>
</evidence>
<organism evidence="3 4">
    <name type="scientific">Austropuccinia psidii MF-1</name>
    <dbReference type="NCBI Taxonomy" id="1389203"/>
    <lineage>
        <taxon>Eukaryota</taxon>
        <taxon>Fungi</taxon>
        <taxon>Dikarya</taxon>
        <taxon>Basidiomycota</taxon>
        <taxon>Pucciniomycotina</taxon>
        <taxon>Pucciniomycetes</taxon>
        <taxon>Pucciniales</taxon>
        <taxon>Sphaerophragmiaceae</taxon>
        <taxon>Austropuccinia</taxon>
    </lineage>
</organism>
<dbReference type="OrthoDB" id="333551at2759"/>
<gene>
    <name evidence="3" type="ORF">O181_071104</name>
</gene>
<dbReference type="AlphaFoldDB" id="A0A9Q3F247"/>
<dbReference type="PANTHER" id="PTHR15885:SF1">
    <property type="entry name" value="COILED-COIL DOMAIN-CONTAINING PROTEIN 174"/>
    <property type="match status" value="1"/>
</dbReference>
<feature type="compositionally biased region" description="Basic and acidic residues" evidence="2">
    <location>
        <begin position="266"/>
        <end position="284"/>
    </location>
</feature>
<dbReference type="PANTHER" id="PTHR15885">
    <property type="entry name" value="COILED-COIL DOMAIN-CONTAINING PROTEIN 174"/>
    <property type="match status" value="1"/>
</dbReference>
<proteinExistence type="predicted"/>
<reference evidence="3" key="1">
    <citation type="submission" date="2021-03" db="EMBL/GenBank/DDBJ databases">
        <title>Draft genome sequence of rust myrtle Austropuccinia psidii MF-1, a brazilian biotype.</title>
        <authorList>
            <person name="Quecine M.C."/>
            <person name="Pachon D.M.R."/>
            <person name="Bonatelli M.L."/>
            <person name="Correr F.H."/>
            <person name="Franceschini L.M."/>
            <person name="Leite T.F."/>
            <person name="Margarido G.R.A."/>
            <person name="Almeida C.A."/>
            <person name="Ferrarezi J.A."/>
            <person name="Labate C.A."/>
        </authorList>
    </citation>
    <scope>NUCLEOTIDE SEQUENCE</scope>
    <source>
        <strain evidence="3">MF-1</strain>
    </source>
</reference>
<name>A0A9Q3F247_9BASI</name>
<dbReference type="Pfam" id="PF13300">
    <property type="entry name" value="DUF4078"/>
    <property type="match status" value="1"/>
</dbReference>
<feature type="region of interest" description="Disordered" evidence="2">
    <location>
        <begin position="245"/>
        <end position="332"/>
    </location>
</feature>
<feature type="compositionally biased region" description="Polar residues" evidence="2">
    <location>
        <begin position="84"/>
        <end position="93"/>
    </location>
</feature>
<keyword evidence="1" id="KW-0175">Coiled coil</keyword>
<evidence type="ECO:0000256" key="2">
    <source>
        <dbReference type="SAM" id="MobiDB-lite"/>
    </source>
</evidence>
<dbReference type="Proteomes" id="UP000765509">
    <property type="component" value="Unassembled WGS sequence"/>
</dbReference>
<evidence type="ECO:0000313" key="4">
    <source>
        <dbReference type="Proteomes" id="UP000765509"/>
    </source>
</evidence>
<feature type="region of interest" description="Disordered" evidence="2">
    <location>
        <begin position="141"/>
        <end position="202"/>
    </location>
</feature>
<comment type="caution">
    <text evidence="3">The sequence shown here is derived from an EMBL/GenBank/DDBJ whole genome shotgun (WGS) entry which is preliminary data.</text>
</comment>
<protein>
    <submittedName>
        <fullName evidence="3">Uncharacterized protein</fullName>
    </submittedName>
</protein>
<keyword evidence="4" id="KW-1185">Reference proteome</keyword>
<evidence type="ECO:0000313" key="3">
    <source>
        <dbReference type="EMBL" id="MBW0531389.1"/>
    </source>
</evidence>
<feature type="region of interest" description="Disordered" evidence="2">
    <location>
        <begin position="74"/>
        <end position="93"/>
    </location>
</feature>
<feature type="compositionally biased region" description="Basic and acidic residues" evidence="2">
    <location>
        <begin position="296"/>
        <end position="312"/>
    </location>
</feature>
<dbReference type="InterPro" id="IPR025066">
    <property type="entry name" value="CCDC174-like"/>
</dbReference>
<feature type="region of interest" description="Disordered" evidence="2">
    <location>
        <begin position="26"/>
        <end position="45"/>
    </location>
</feature>
<dbReference type="GO" id="GO:0005634">
    <property type="term" value="C:nucleus"/>
    <property type="evidence" value="ECO:0007669"/>
    <property type="project" value="TreeGrafter"/>
</dbReference>
<feature type="compositionally biased region" description="Low complexity" evidence="2">
    <location>
        <begin position="161"/>
        <end position="176"/>
    </location>
</feature>
<dbReference type="EMBL" id="AVOT02036797">
    <property type="protein sequence ID" value="MBW0531389.1"/>
    <property type="molecule type" value="Genomic_DNA"/>
</dbReference>